<dbReference type="InterPro" id="IPR022463">
    <property type="entry name" value="1-PFruKinase"/>
</dbReference>
<organism evidence="13 14">
    <name type="scientific">Cellulomonas alba</name>
    <dbReference type="NCBI Taxonomy" id="3053467"/>
    <lineage>
        <taxon>Bacteria</taxon>
        <taxon>Bacillati</taxon>
        <taxon>Actinomycetota</taxon>
        <taxon>Actinomycetes</taxon>
        <taxon>Micrococcales</taxon>
        <taxon>Cellulomonadaceae</taxon>
        <taxon>Cellulomonas</taxon>
    </lineage>
</organism>
<gene>
    <name evidence="13" type="primary">pfkB</name>
    <name evidence="13" type="ORF">QRT04_04900</name>
</gene>
<dbReference type="Gene3D" id="3.40.1190.20">
    <property type="match status" value="1"/>
</dbReference>
<evidence type="ECO:0000259" key="12">
    <source>
        <dbReference type="Pfam" id="PF00294"/>
    </source>
</evidence>
<dbReference type="EC" id="2.7.1.56" evidence="2 11"/>
<dbReference type="NCBIfam" id="TIGR03168">
    <property type="entry name" value="1-PFK"/>
    <property type="match status" value="1"/>
</dbReference>
<dbReference type="InterPro" id="IPR029056">
    <property type="entry name" value="Ribokinase-like"/>
</dbReference>
<dbReference type="InterPro" id="IPR017583">
    <property type="entry name" value="Tagatose/fructose_Pkinase"/>
</dbReference>
<keyword evidence="14" id="KW-1185">Reference proteome</keyword>
<comment type="catalytic activity">
    <reaction evidence="9 11">
        <text>beta-D-fructose 1-phosphate + ATP = beta-D-fructose 1,6-bisphosphate + ADP + H(+)</text>
        <dbReference type="Rhea" id="RHEA:14213"/>
        <dbReference type="ChEBI" id="CHEBI:15378"/>
        <dbReference type="ChEBI" id="CHEBI:30616"/>
        <dbReference type="ChEBI" id="CHEBI:32966"/>
        <dbReference type="ChEBI" id="CHEBI:138881"/>
        <dbReference type="ChEBI" id="CHEBI:456216"/>
        <dbReference type="EC" id="2.7.1.56"/>
    </reaction>
</comment>
<dbReference type="InterPro" id="IPR011611">
    <property type="entry name" value="PfkB_dom"/>
</dbReference>
<dbReference type="PANTHER" id="PTHR46566:SF5">
    <property type="entry name" value="1-PHOSPHOFRUCTOKINASE"/>
    <property type="match status" value="1"/>
</dbReference>
<evidence type="ECO:0000313" key="13">
    <source>
        <dbReference type="EMBL" id="MDM7854263.1"/>
    </source>
</evidence>
<dbReference type="PROSITE" id="PS00584">
    <property type="entry name" value="PFKB_KINASES_2"/>
    <property type="match status" value="1"/>
</dbReference>
<protein>
    <recommendedName>
        <fullName evidence="3 11">1-phosphofructokinase</fullName>
        <shortName evidence="11">Fru1PK</shortName>
        <ecNumber evidence="2 11">2.7.1.56</ecNumber>
    </recommendedName>
    <alternativeName>
        <fullName evidence="8 11">Fructose 1-phosphate kinase</fullName>
    </alternativeName>
</protein>
<comment type="caution">
    <text evidence="13">The sequence shown here is derived from an EMBL/GenBank/DDBJ whole genome shotgun (WGS) entry which is preliminary data.</text>
</comment>
<evidence type="ECO:0000256" key="6">
    <source>
        <dbReference type="ARBA" id="ARBA00022777"/>
    </source>
</evidence>
<dbReference type="GO" id="GO:0008662">
    <property type="term" value="F:1-phosphofructokinase activity"/>
    <property type="evidence" value="ECO:0007669"/>
    <property type="project" value="UniProtKB-EC"/>
</dbReference>
<dbReference type="NCBIfam" id="TIGR03828">
    <property type="entry name" value="pfkB"/>
    <property type="match status" value="1"/>
</dbReference>
<dbReference type="InterPro" id="IPR002173">
    <property type="entry name" value="Carboh/pur_kinase_PfkB_CS"/>
</dbReference>
<dbReference type="Proteomes" id="UP001529338">
    <property type="component" value="Unassembled WGS sequence"/>
</dbReference>
<dbReference type="Pfam" id="PF00294">
    <property type="entry name" value="PfkB"/>
    <property type="match status" value="1"/>
</dbReference>
<dbReference type="SUPFAM" id="SSF53613">
    <property type="entry name" value="Ribokinase-like"/>
    <property type="match status" value="1"/>
</dbReference>
<keyword evidence="6 11" id="KW-0418">Kinase</keyword>
<evidence type="ECO:0000256" key="9">
    <source>
        <dbReference type="ARBA" id="ARBA00047745"/>
    </source>
</evidence>
<keyword evidence="5 11" id="KW-0547">Nucleotide-binding</keyword>
<name>A0ABT7SDK0_9CELL</name>
<proteinExistence type="inferred from homology"/>
<dbReference type="EMBL" id="JAUCGQ010000001">
    <property type="protein sequence ID" value="MDM7854263.1"/>
    <property type="molecule type" value="Genomic_DNA"/>
</dbReference>
<evidence type="ECO:0000256" key="4">
    <source>
        <dbReference type="ARBA" id="ARBA00022679"/>
    </source>
</evidence>
<keyword evidence="4 10" id="KW-0808">Transferase</keyword>
<reference evidence="13 14" key="1">
    <citation type="submission" date="2023-06" db="EMBL/GenBank/DDBJ databases">
        <title>Cellulomonas sp. MW4 Whole genome sequence.</title>
        <authorList>
            <person name="Park S."/>
        </authorList>
    </citation>
    <scope>NUCLEOTIDE SEQUENCE [LARGE SCALE GENOMIC DNA]</scope>
    <source>
        <strain evidence="13 14">MW4</strain>
    </source>
</reference>
<evidence type="ECO:0000256" key="5">
    <source>
        <dbReference type="ARBA" id="ARBA00022741"/>
    </source>
</evidence>
<dbReference type="PANTHER" id="PTHR46566">
    <property type="entry name" value="1-PHOSPHOFRUCTOKINASE-RELATED"/>
    <property type="match status" value="1"/>
</dbReference>
<evidence type="ECO:0000313" key="14">
    <source>
        <dbReference type="Proteomes" id="UP001529338"/>
    </source>
</evidence>
<comment type="similarity">
    <text evidence="1 11">Belongs to the carbohydrate kinase PfkB family.</text>
</comment>
<dbReference type="PROSITE" id="PS00583">
    <property type="entry name" value="PFKB_KINASES_1"/>
    <property type="match status" value="1"/>
</dbReference>
<dbReference type="RefSeq" id="WP_289453948.1">
    <property type="nucleotide sequence ID" value="NZ_JAUCGQ010000001.1"/>
</dbReference>
<evidence type="ECO:0000256" key="1">
    <source>
        <dbReference type="ARBA" id="ARBA00010688"/>
    </source>
</evidence>
<evidence type="ECO:0000256" key="11">
    <source>
        <dbReference type="RuleBase" id="RU369061"/>
    </source>
</evidence>
<evidence type="ECO:0000256" key="8">
    <source>
        <dbReference type="ARBA" id="ARBA00032802"/>
    </source>
</evidence>
<sequence>MIVTLTPNPSLDRALEVDELVLGEVNRATASHVHPGGKGINVSRVLVRHGAATVAVLPSGGADGARLVELLGERGVAAVAVPVAGDVRTNLTLVEHGGATTKVNAPGPELSAAEVDALVAAVEDQLRRRPDALVAAGSLPVGAPASLFVRVAGLAGRYGVPFGLDTSGEPLARAVRSGGVTLVKPNDEELAEIVGRDLVTVGDAVDAARWVIDAGNRAVLLSLGAHGALLVTHDHTWWAGGDPLVPVSTVGAGDTTLAGFLLAGGDPAGRLQRAVAFGRAAVLLPGTAVPGPHDIHPEAVRVVAEPDHDLALKEL</sequence>
<evidence type="ECO:0000256" key="3">
    <source>
        <dbReference type="ARBA" id="ARBA00013596"/>
    </source>
</evidence>
<evidence type="ECO:0000256" key="10">
    <source>
        <dbReference type="PIRNR" id="PIRNR000535"/>
    </source>
</evidence>
<dbReference type="CDD" id="cd01164">
    <property type="entry name" value="FruK_PfkB_like"/>
    <property type="match status" value="1"/>
</dbReference>
<feature type="domain" description="Carbohydrate kinase PfkB" evidence="12">
    <location>
        <begin position="15"/>
        <end position="290"/>
    </location>
</feature>
<comment type="function">
    <text evidence="11">Catalyzes the ATP-dependent phosphorylation of fructose-l-phosphate to fructose-l,6-bisphosphate.</text>
</comment>
<keyword evidence="7 11" id="KW-0067">ATP-binding</keyword>
<dbReference type="PIRSF" id="PIRSF000535">
    <property type="entry name" value="1PFK/6PFK/LacC"/>
    <property type="match status" value="1"/>
</dbReference>
<evidence type="ECO:0000256" key="2">
    <source>
        <dbReference type="ARBA" id="ARBA00012131"/>
    </source>
</evidence>
<evidence type="ECO:0000256" key="7">
    <source>
        <dbReference type="ARBA" id="ARBA00022840"/>
    </source>
</evidence>
<accession>A0ABT7SDK0</accession>